<keyword evidence="2 4" id="KW-0472">Membrane</keyword>
<dbReference type="Gene3D" id="3.30.1330.60">
    <property type="entry name" value="OmpA-like domain"/>
    <property type="match status" value="1"/>
</dbReference>
<dbReference type="InterPro" id="IPR050330">
    <property type="entry name" value="Bact_OuterMem_StrucFunc"/>
</dbReference>
<dbReference type="InterPro" id="IPR036737">
    <property type="entry name" value="OmpA-like_sf"/>
</dbReference>
<dbReference type="EMBL" id="BAABGY010000002">
    <property type="protein sequence ID" value="GAA4321496.1"/>
    <property type="molecule type" value="Genomic_DNA"/>
</dbReference>
<accession>A0ABP8GCM2</accession>
<dbReference type="CDD" id="cd07185">
    <property type="entry name" value="OmpA_C-like"/>
    <property type="match status" value="1"/>
</dbReference>
<dbReference type="RefSeq" id="WP_345253478.1">
    <property type="nucleotide sequence ID" value="NZ_BAABGY010000002.1"/>
</dbReference>
<evidence type="ECO:0000313" key="8">
    <source>
        <dbReference type="Proteomes" id="UP001501725"/>
    </source>
</evidence>
<evidence type="ECO:0000256" key="3">
    <source>
        <dbReference type="ARBA" id="ARBA00023237"/>
    </source>
</evidence>
<evidence type="ECO:0000256" key="5">
    <source>
        <dbReference type="SAM" id="SignalP"/>
    </source>
</evidence>
<feature type="domain" description="OmpA-like" evidence="6">
    <location>
        <begin position="14"/>
        <end position="129"/>
    </location>
</feature>
<keyword evidence="5" id="KW-0732">Signal</keyword>
<reference evidence="8" key="1">
    <citation type="journal article" date="2019" name="Int. J. Syst. Evol. Microbiol.">
        <title>The Global Catalogue of Microorganisms (GCM) 10K type strain sequencing project: providing services to taxonomists for standard genome sequencing and annotation.</title>
        <authorList>
            <consortium name="The Broad Institute Genomics Platform"/>
            <consortium name="The Broad Institute Genome Sequencing Center for Infectious Disease"/>
            <person name="Wu L."/>
            <person name="Ma J."/>
        </authorList>
    </citation>
    <scope>NUCLEOTIDE SEQUENCE [LARGE SCALE GENOMIC DNA]</scope>
    <source>
        <strain evidence="8">JCM 17919</strain>
    </source>
</reference>
<evidence type="ECO:0000256" key="1">
    <source>
        <dbReference type="ARBA" id="ARBA00004442"/>
    </source>
</evidence>
<dbReference type="InterPro" id="IPR006665">
    <property type="entry name" value="OmpA-like"/>
</dbReference>
<comment type="subcellular location">
    <subcellularLocation>
        <location evidence="1">Cell outer membrane</location>
    </subcellularLocation>
</comment>
<dbReference type="PANTHER" id="PTHR30329">
    <property type="entry name" value="STATOR ELEMENT OF FLAGELLAR MOTOR COMPLEX"/>
    <property type="match status" value="1"/>
</dbReference>
<dbReference type="PANTHER" id="PTHR30329:SF21">
    <property type="entry name" value="LIPOPROTEIN YIAD-RELATED"/>
    <property type="match status" value="1"/>
</dbReference>
<dbReference type="PROSITE" id="PS51123">
    <property type="entry name" value="OMPA_2"/>
    <property type="match status" value="1"/>
</dbReference>
<dbReference type="SUPFAM" id="SSF103088">
    <property type="entry name" value="OmpA-like"/>
    <property type="match status" value="1"/>
</dbReference>
<evidence type="ECO:0000256" key="2">
    <source>
        <dbReference type="ARBA" id="ARBA00023136"/>
    </source>
</evidence>
<gene>
    <name evidence="7" type="ORF">GCM10023184_07320</name>
</gene>
<feature type="chain" id="PRO_5046027331" description="OmpA-like domain-containing protein" evidence="5">
    <location>
        <begin position="20"/>
        <end position="514"/>
    </location>
</feature>
<evidence type="ECO:0000256" key="4">
    <source>
        <dbReference type="PROSITE-ProRule" id="PRU00473"/>
    </source>
</evidence>
<dbReference type="Proteomes" id="UP001501725">
    <property type="component" value="Unassembled WGS sequence"/>
</dbReference>
<sequence>MRFLLTLIAFVPLALSAQSASPDTLYFAPGSDQLSPEARKAIPRIAAWLRQHPAATIYIDGHTDPTGSDSLNGELGVGRATVVWAQLQPLLPKDVNATLTGMGAHRPLTRDPKQYRLNRRVEIRIEAAAPAAAAATTPPPVELSTFRRDVPLQQFPIDLSDTVRVRGAGGTFFMIPPGALQDKTGQLARGAAMLLLREYYRPDEILLAGLNSNSEQGLLQSGGMFYFTVVQGADTLSEQTRKPVDVRMPVRYPELTGMSVYTLAAAGGGAGPLAGGGVSDSGMLQRAWRPTMRPFRVSRPYWDWPRVEWAAEIERPSNETLAKLAPGAVITSEAAPPNPLIRLNRKPRPAARSLTMQVRKVSDTSLSVRYEVKMRRRGLRRFGTRERDTLIRVPQRQAEYVGQTSTLNWINCDRFYNYPDKADLYVQTPGFKGAEVLAYFPSVHAFMPAEFFGDRYGFRSVPRGMKVVLVAMGKKGEAVYWGRSDVHIVQGLVAEVKLGTLPASDIDAALGALE</sequence>
<feature type="signal peptide" evidence="5">
    <location>
        <begin position="1"/>
        <end position="19"/>
    </location>
</feature>
<dbReference type="Pfam" id="PF00691">
    <property type="entry name" value="OmpA"/>
    <property type="match status" value="1"/>
</dbReference>
<evidence type="ECO:0000259" key="6">
    <source>
        <dbReference type="PROSITE" id="PS51123"/>
    </source>
</evidence>
<comment type="caution">
    <text evidence="7">The sequence shown here is derived from an EMBL/GenBank/DDBJ whole genome shotgun (WGS) entry which is preliminary data.</text>
</comment>
<keyword evidence="8" id="KW-1185">Reference proteome</keyword>
<dbReference type="PRINTS" id="PR01021">
    <property type="entry name" value="OMPADOMAIN"/>
</dbReference>
<protein>
    <recommendedName>
        <fullName evidence="6">OmpA-like domain-containing protein</fullName>
    </recommendedName>
</protein>
<keyword evidence="3" id="KW-0998">Cell outer membrane</keyword>
<proteinExistence type="predicted"/>
<evidence type="ECO:0000313" key="7">
    <source>
        <dbReference type="EMBL" id="GAA4321496.1"/>
    </source>
</evidence>
<dbReference type="InterPro" id="IPR006664">
    <property type="entry name" value="OMP_bac"/>
</dbReference>
<name>A0ABP8GCM2_9BACT</name>
<organism evidence="7 8">
    <name type="scientific">Flaviaesturariibacter amylovorans</name>
    <dbReference type="NCBI Taxonomy" id="1084520"/>
    <lineage>
        <taxon>Bacteria</taxon>
        <taxon>Pseudomonadati</taxon>
        <taxon>Bacteroidota</taxon>
        <taxon>Chitinophagia</taxon>
        <taxon>Chitinophagales</taxon>
        <taxon>Chitinophagaceae</taxon>
        <taxon>Flaviaestuariibacter</taxon>
    </lineage>
</organism>